<feature type="chain" id="PRO_5034173472" evidence="1">
    <location>
        <begin position="26"/>
        <end position="145"/>
    </location>
</feature>
<dbReference type="SUPFAM" id="SSF56994">
    <property type="entry name" value="Insulin-like"/>
    <property type="match status" value="1"/>
</dbReference>
<dbReference type="Gene3D" id="1.10.100.10">
    <property type="entry name" value="Insulin-like"/>
    <property type="match status" value="1"/>
</dbReference>
<proteinExistence type="predicted"/>
<name>A0A8B7XEW6_ACAPL</name>
<evidence type="ECO:0000313" key="3">
    <source>
        <dbReference type="RefSeq" id="XP_022079304.1"/>
    </source>
</evidence>
<dbReference type="Proteomes" id="UP000694845">
    <property type="component" value="Unplaced"/>
</dbReference>
<reference evidence="3" key="1">
    <citation type="submission" date="2025-08" db="UniProtKB">
        <authorList>
            <consortium name="RefSeq"/>
        </authorList>
    </citation>
    <scope>IDENTIFICATION</scope>
</reference>
<feature type="signal peptide" evidence="1">
    <location>
        <begin position="1"/>
        <end position="25"/>
    </location>
</feature>
<dbReference type="RefSeq" id="XP_022079304.1">
    <property type="nucleotide sequence ID" value="XM_022223612.1"/>
</dbReference>
<protein>
    <submittedName>
        <fullName evidence="3">Probable insulin-like peptide 7</fullName>
    </submittedName>
</protein>
<keyword evidence="1" id="KW-0732">Signal</keyword>
<evidence type="ECO:0000256" key="1">
    <source>
        <dbReference type="SAM" id="SignalP"/>
    </source>
</evidence>
<dbReference type="GeneID" id="110973101"/>
<organism evidence="2 3">
    <name type="scientific">Acanthaster planci</name>
    <name type="common">Crown-of-thorns starfish</name>
    <dbReference type="NCBI Taxonomy" id="133434"/>
    <lineage>
        <taxon>Eukaryota</taxon>
        <taxon>Metazoa</taxon>
        <taxon>Echinodermata</taxon>
        <taxon>Eleutherozoa</taxon>
        <taxon>Asterozoa</taxon>
        <taxon>Asteroidea</taxon>
        <taxon>Valvatacea</taxon>
        <taxon>Valvatida</taxon>
        <taxon>Acanthasteridae</taxon>
        <taxon>Acanthaster</taxon>
    </lineage>
</organism>
<accession>A0A8B7XEW6</accession>
<sequence>MDRLMGLRIKVSTAILLLLLPCLRAAAPHLPVEQWNSRSKADWVKLWNTERHVNTCNEALLPVWDVACQNDIRKITKRMGREFLNEWTAKNFLAGSKRRKRGLNEECCHEDLGCVWEEVAEYCVMHGREKHEDGSPVRGKPGRRR</sequence>
<dbReference type="AlphaFoldDB" id="A0A8B7XEW6"/>
<keyword evidence="2" id="KW-1185">Reference proteome</keyword>
<dbReference type="KEGG" id="aplc:110973101"/>
<dbReference type="InterPro" id="IPR036438">
    <property type="entry name" value="Insulin-like_sf"/>
</dbReference>
<dbReference type="OrthoDB" id="10044229at2759"/>
<dbReference type="OMA" id="KTGCTWE"/>
<evidence type="ECO:0000313" key="2">
    <source>
        <dbReference type="Proteomes" id="UP000694845"/>
    </source>
</evidence>
<gene>
    <name evidence="3" type="primary">LOC110973101</name>
</gene>